<dbReference type="GO" id="GO:0015288">
    <property type="term" value="F:porin activity"/>
    <property type="evidence" value="ECO:0007669"/>
    <property type="project" value="UniProtKB-KW"/>
</dbReference>
<keyword evidence="10" id="KW-0626">Porin</keyword>
<keyword evidence="9" id="KW-0406">Ion transport</keyword>
<feature type="signal peptide" evidence="16">
    <location>
        <begin position="1"/>
        <end position="21"/>
    </location>
</feature>
<keyword evidence="15" id="KW-1133">Transmembrane helix</keyword>
<comment type="subcellular location">
    <subcellularLocation>
        <location evidence="1">Cell outer membrane</location>
        <topology evidence="1">Multi-pass membrane protein</topology>
    </subcellularLocation>
</comment>
<comment type="similarity">
    <text evidence="2">Belongs to the BexD/CtrA/VexA family.</text>
</comment>
<evidence type="ECO:0000256" key="8">
    <source>
        <dbReference type="ARBA" id="ARBA00023047"/>
    </source>
</evidence>
<dbReference type="InterPro" id="IPR049712">
    <property type="entry name" value="Poly_export"/>
</dbReference>
<dbReference type="GO" id="GO:0006811">
    <property type="term" value="P:monoatomic ion transport"/>
    <property type="evidence" value="ECO:0007669"/>
    <property type="project" value="UniProtKB-KW"/>
</dbReference>
<evidence type="ECO:0000256" key="15">
    <source>
        <dbReference type="SAM" id="Phobius"/>
    </source>
</evidence>
<protein>
    <submittedName>
        <fullName evidence="19">Polysaccharide export outer membrane protein</fullName>
    </submittedName>
</protein>
<evidence type="ECO:0000313" key="19">
    <source>
        <dbReference type="EMBL" id="SDT05331.1"/>
    </source>
</evidence>
<dbReference type="PANTHER" id="PTHR33619">
    <property type="entry name" value="POLYSACCHARIDE EXPORT PROTEIN GFCE-RELATED"/>
    <property type="match status" value="1"/>
</dbReference>
<evidence type="ECO:0000256" key="12">
    <source>
        <dbReference type="ARBA" id="ARBA00023139"/>
    </source>
</evidence>
<dbReference type="Pfam" id="PF22461">
    <property type="entry name" value="SLBB_2"/>
    <property type="match status" value="1"/>
</dbReference>
<keyword evidence="13" id="KW-0998">Cell outer membrane</keyword>
<evidence type="ECO:0000259" key="17">
    <source>
        <dbReference type="Pfam" id="PF02563"/>
    </source>
</evidence>
<proteinExistence type="inferred from homology"/>
<dbReference type="GO" id="GO:0046930">
    <property type="term" value="C:pore complex"/>
    <property type="evidence" value="ECO:0007669"/>
    <property type="project" value="UniProtKB-KW"/>
</dbReference>
<dbReference type="InterPro" id="IPR003715">
    <property type="entry name" value="Poly_export_N"/>
</dbReference>
<keyword evidence="12" id="KW-0564">Palmitate</keyword>
<evidence type="ECO:0000256" key="9">
    <source>
        <dbReference type="ARBA" id="ARBA00023065"/>
    </source>
</evidence>
<sequence>MNININHRTLLLFVSSVILFAASSCNSYKNIPYFQNVNRSNTVNEKIDNYSPITIQKQDILGITVTSLNPDAWKDDSVKPNGYLVDMNGNIQLPLVGSMKAEGFTTNDLQQQIAAKLATYLKEPSVNVRIMNFKISVIGDVAHPNVYPIQNERVTIPEALGLAGDLNITGIRNNVLLIREINGNRQYVNIDLTSADLFKSPYYYLKNNDVIYVQPDKTKSNSGDRSYRTISLLLGALSLVATIVLTAVVNK</sequence>
<accession>A0A1H1X8D4</accession>
<evidence type="ECO:0000256" key="2">
    <source>
        <dbReference type="ARBA" id="ARBA00009450"/>
    </source>
</evidence>
<dbReference type="EMBL" id="LT629740">
    <property type="protein sequence ID" value="SDT05331.1"/>
    <property type="molecule type" value="Genomic_DNA"/>
</dbReference>
<dbReference type="Gene3D" id="3.30.1950.10">
    <property type="entry name" value="wza like domain"/>
    <property type="match status" value="1"/>
</dbReference>
<keyword evidence="4" id="KW-1134">Transmembrane beta strand</keyword>
<evidence type="ECO:0000259" key="18">
    <source>
        <dbReference type="Pfam" id="PF22461"/>
    </source>
</evidence>
<dbReference type="Proteomes" id="UP000199679">
    <property type="component" value="Chromosome I"/>
</dbReference>
<evidence type="ECO:0000256" key="16">
    <source>
        <dbReference type="SAM" id="SignalP"/>
    </source>
</evidence>
<gene>
    <name evidence="19" type="ORF">SAMN05216490_2382</name>
</gene>
<dbReference type="GO" id="GO:0015159">
    <property type="term" value="F:polysaccharide transmembrane transporter activity"/>
    <property type="evidence" value="ECO:0007669"/>
    <property type="project" value="InterPro"/>
</dbReference>
<evidence type="ECO:0000313" key="20">
    <source>
        <dbReference type="Proteomes" id="UP000199679"/>
    </source>
</evidence>
<evidence type="ECO:0000256" key="5">
    <source>
        <dbReference type="ARBA" id="ARBA00022597"/>
    </source>
</evidence>
<dbReference type="Pfam" id="PF02563">
    <property type="entry name" value="Poly_export"/>
    <property type="match status" value="1"/>
</dbReference>
<evidence type="ECO:0000256" key="13">
    <source>
        <dbReference type="ARBA" id="ARBA00023237"/>
    </source>
</evidence>
<feature type="domain" description="Polysaccharide export protein N-terminal" evidence="17">
    <location>
        <begin position="51"/>
        <end position="130"/>
    </location>
</feature>
<evidence type="ECO:0000256" key="10">
    <source>
        <dbReference type="ARBA" id="ARBA00023114"/>
    </source>
</evidence>
<reference evidence="19 20" key="1">
    <citation type="submission" date="2016-10" db="EMBL/GenBank/DDBJ databases">
        <authorList>
            <person name="de Groot N.N."/>
        </authorList>
    </citation>
    <scope>NUCLEOTIDE SEQUENCE [LARGE SCALE GENOMIC DNA]</scope>
    <source>
        <strain evidence="19 20">MP1X4</strain>
    </source>
</reference>
<evidence type="ECO:0000256" key="1">
    <source>
        <dbReference type="ARBA" id="ARBA00004571"/>
    </source>
</evidence>
<keyword evidence="3" id="KW-0813">Transport</keyword>
<dbReference type="STRING" id="652787.SAMN05216490_2382"/>
<keyword evidence="14" id="KW-0449">Lipoprotein</keyword>
<keyword evidence="20" id="KW-1185">Reference proteome</keyword>
<keyword evidence="8" id="KW-0625">Polysaccharide transport</keyword>
<dbReference type="OrthoDB" id="662756at2"/>
<evidence type="ECO:0000256" key="3">
    <source>
        <dbReference type="ARBA" id="ARBA00022448"/>
    </source>
</evidence>
<feature type="transmembrane region" description="Helical" evidence="15">
    <location>
        <begin position="230"/>
        <end position="249"/>
    </location>
</feature>
<feature type="chain" id="PRO_5009265238" evidence="16">
    <location>
        <begin position="22"/>
        <end position="251"/>
    </location>
</feature>
<keyword evidence="7 16" id="KW-0732">Signal</keyword>
<evidence type="ECO:0000256" key="11">
    <source>
        <dbReference type="ARBA" id="ARBA00023136"/>
    </source>
</evidence>
<keyword evidence="5" id="KW-0762">Sugar transport</keyword>
<dbReference type="GO" id="GO:0009279">
    <property type="term" value="C:cell outer membrane"/>
    <property type="evidence" value="ECO:0007669"/>
    <property type="project" value="UniProtKB-SubCell"/>
</dbReference>
<dbReference type="RefSeq" id="WP_091372731.1">
    <property type="nucleotide sequence ID" value="NZ_LT629740.1"/>
</dbReference>
<dbReference type="PANTHER" id="PTHR33619:SF3">
    <property type="entry name" value="POLYSACCHARIDE EXPORT PROTEIN GFCE-RELATED"/>
    <property type="match status" value="1"/>
</dbReference>
<evidence type="ECO:0000256" key="6">
    <source>
        <dbReference type="ARBA" id="ARBA00022692"/>
    </source>
</evidence>
<organism evidence="19 20">
    <name type="scientific">Mucilaginibacter mallensis</name>
    <dbReference type="NCBI Taxonomy" id="652787"/>
    <lineage>
        <taxon>Bacteria</taxon>
        <taxon>Pseudomonadati</taxon>
        <taxon>Bacteroidota</taxon>
        <taxon>Sphingobacteriia</taxon>
        <taxon>Sphingobacteriales</taxon>
        <taxon>Sphingobacteriaceae</taxon>
        <taxon>Mucilaginibacter</taxon>
    </lineage>
</organism>
<dbReference type="Gene3D" id="3.10.560.10">
    <property type="entry name" value="Outer membrane lipoprotein wza domain like"/>
    <property type="match status" value="1"/>
</dbReference>
<evidence type="ECO:0000256" key="7">
    <source>
        <dbReference type="ARBA" id="ARBA00022729"/>
    </source>
</evidence>
<dbReference type="InterPro" id="IPR054765">
    <property type="entry name" value="SLBB_dom"/>
</dbReference>
<name>A0A1H1X8D4_MUCMA</name>
<keyword evidence="6 15" id="KW-0812">Transmembrane</keyword>
<keyword evidence="11 15" id="KW-0472">Membrane</keyword>
<evidence type="ECO:0000256" key="4">
    <source>
        <dbReference type="ARBA" id="ARBA00022452"/>
    </source>
</evidence>
<feature type="domain" description="SLBB" evidence="18">
    <location>
        <begin position="134"/>
        <end position="213"/>
    </location>
</feature>
<evidence type="ECO:0000256" key="14">
    <source>
        <dbReference type="ARBA" id="ARBA00023288"/>
    </source>
</evidence>
<dbReference type="AlphaFoldDB" id="A0A1H1X8D4"/>